<dbReference type="EMBL" id="CAFZ01000053">
    <property type="protein sequence ID" value="CCA69352.1"/>
    <property type="molecule type" value="Genomic_DNA"/>
</dbReference>
<keyword evidence="5" id="KW-0863">Zinc-finger</keyword>
<comment type="similarity">
    <text evidence="2 4">Belongs to the NOSIP family.</text>
</comment>
<keyword evidence="5" id="KW-0479">Metal-binding</keyword>
<dbReference type="InterPro" id="IPR013083">
    <property type="entry name" value="Znf_RING/FYVE/PHD"/>
</dbReference>
<dbReference type="AlphaFoldDB" id="G4TDH5"/>
<dbReference type="InterPro" id="IPR001841">
    <property type="entry name" value="Znf_RING"/>
</dbReference>
<dbReference type="OrthoDB" id="116827at2759"/>
<evidence type="ECO:0000256" key="2">
    <source>
        <dbReference type="ARBA" id="ARBA00008126"/>
    </source>
</evidence>
<keyword evidence="5" id="KW-0862">Zinc</keyword>
<dbReference type="STRING" id="1109443.G4TDH5"/>
<feature type="coiled-coil region" evidence="6">
    <location>
        <begin position="139"/>
        <end position="174"/>
    </location>
</feature>
<keyword evidence="10" id="KW-1185">Reference proteome</keyword>
<feature type="compositionally biased region" description="Basic and acidic residues" evidence="7">
    <location>
        <begin position="121"/>
        <end position="135"/>
    </location>
</feature>
<feature type="region of interest" description="Disordered" evidence="7">
    <location>
        <begin position="115"/>
        <end position="135"/>
    </location>
</feature>
<organism evidence="9 10">
    <name type="scientific">Serendipita indica (strain DSM 11827)</name>
    <name type="common">Root endophyte fungus</name>
    <name type="synonym">Piriformospora indica</name>
    <dbReference type="NCBI Taxonomy" id="1109443"/>
    <lineage>
        <taxon>Eukaryota</taxon>
        <taxon>Fungi</taxon>
        <taxon>Dikarya</taxon>
        <taxon>Basidiomycota</taxon>
        <taxon>Agaricomycotina</taxon>
        <taxon>Agaricomycetes</taxon>
        <taxon>Sebacinales</taxon>
        <taxon>Serendipitaceae</taxon>
        <taxon>Serendipita</taxon>
    </lineage>
</organism>
<accession>G4TDH5</accession>
<dbReference type="Pfam" id="PF15906">
    <property type="entry name" value="zf-NOSIP"/>
    <property type="match status" value="1"/>
</dbReference>
<dbReference type="GO" id="GO:0008270">
    <property type="term" value="F:zinc ion binding"/>
    <property type="evidence" value="ECO:0007669"/>
    <property type="project" value="UniProtKB-KW"/>
</dbReference>
<dbReference type="OMA" id="PCVTKFM"/>
<dbReference type="Proteomes" id="UP000007148">
    <property type="component" value="Unassembled WGS sequence"/>
</dbReference>
<dbReference type="eggNOG" id="KOG3039">
    <property type="taxonomic scope" value="Eukaryota"/>
</dbReference>
<protein>
    <recommendedName>
        <fullName evidence="8">RING-type domain-containing protein</fullName>
    </recommendedName>
</protein>
<sequence>MTRHSKNNTASSVFSYAEHQKLKQTALYGTQRALLGSNSHRPFDACSLCLATAINPVACSKGHLYCKECVVKDLLLQREAHQRKRDEIEALRAEEEKAKEEVRLRARERILTGGTSSLFGKRKDREESKKDEDLPAAKKRKFEFDAEAAKKLAKEAEDEAVRQLEIEQNEARKAKLPAFWLPSLTPESQIALPPSNEIKMQTMCNASDPAHPLLMKHLTPVSFSFTASSSKESNSKQTCICPSCQKELSNTTRIFLMKPCHHVVCKTCTDSLVKPSSQCVVCDKKLASKEIIELVREGTGFASGGRAETSKAGTAFQG</sequence>
<gene>
    <name evidence="9" type="ORF">PIIN_03251</name>
</gene>
<proteinExistence type="inferred from homology"/>
<dbReference type="Pfam" id="PF14634">
    <property type="entry name" value="zf-RING_5"/>
    <property type="match status" value="1"/>
</dbReference>
<keyword evidence="3 4" id="KW-0539">Nucleus</keyword>
<comment type="caution">
    <text evidence="9">The sequence shown here is derived from an EMBL/GenBank/DDBJ whole genome shotgun (WGS) entry which is preliminary data.</text>
</comment>
<dbReference type="Gene3D" id="3.30.40.10">
    <property type="entry name" value="Zinc/RING finger domain, C3HC4 (zinc finger)"/>
    <property type="match status" value="1"/>
</dbReference>
<keyword evidence="6" id="KW-0175">Coiled coil</keyword>
<dbReference type="PIRSF" id="PIRSF023577">
    <property type="entry name" value="ENOS_interacting"/>
    <property type="match status" value="1"/>
</dbReference>
<dbReference type="PANTHER" id="PTHR13063">
    <property type="entry name" value="ENOS INTERACTING PROTEIN"/>
    <property type="match status" value="1"/>
</dbReference>
<dbReference type="PROSITE" id="PS50089">
    <property type="entry name" value="ZF_RING_2"/>
    <property type="match status" value="1"/>
</dbReference>
<reference evidence="9 10" key="1">
    <citation type="journal article" date="2011" name="PLoS Pathog.">
        <title>Endophytic Life Strategies Decoded by Genome and Transcriptome Analyses of the Mutualistic Root Symbiont Piriformospora indica.</title>
        <authorList>
            <person name="Zuccaro A."/>
            <person name="Lahrmann U."/>
            <person name="Guldener U."/>
            <person name="Langen G."/>
            <person name="Pfiffi S."/>
            <person name="Biedenkopf D."/>
            <person name="Wong P."/>
            <person name="Samans B."/>
            <person name="Grimm C."/>
            <person name="Basiewicz M."/>
            <person name="Murat C."/>
            <person name="Martin F."/>
            <person name="Kogel K.H."/>
        </authorList>
    </citation>
    <scope>NUCLEOTIDE SEQUENCE [LARGE SCALE GENOMIC DNA]</scope>
    <source>
        <strain evidence="9 10">DSM 11827</strain>
    </source>
</reference>
<feature type="coiled-coil region" evidence="6">
    <location>
        <begin position="71"/>
        <end position="108"/>
    </location>
</feature>
<evidence type="ECO:0000259" key="8">
    <source>
        <dbReference type="PROSITE" id="PS50089"/>
    </source>
</evidence>
<evidence type="ECO:0000256" key="5">
    <source>
        <dbReference type="PROSITE-ProRule" id="PRU00175"/>
    </source>
</evidence>
<dbReference type="InterPro" id="IPR031790">
    <property type="entry name" value="Znf-NOSIP"/>
</dbReference>
<evidence type="ECO:0000256" key="7">
    <source>
        <dbReference type="SAM" id="MobiDB-lite"/>
    </source>
</evidence>
<dbReference type="InterPro" id="IPR016818">
    <property type="entry name" value="NOSIP"/>
</dbReference>
<evidence type="ECO:0000256" key="4">
    <source>
        <dbReference type="PIRNR" id="PIRNR023577"/>
    </source>
</evidence>
<name>G4TDH5_SERID</name>
<evidence type="ECO:0000313" key="10">
    <source>
        <dbReference type="Proteomes" id="UP000007148"/>
    </source>
</evidence>
<comment type="subcellular location">
    <subcellularLocation>
        <location evidence="1 4">Nucleus</location>
    </subcellularLocation>
</comment>
<evidence type="ECO:0000256" key="6">
    <source>
        <dbReference type="SAM" id="Coils"/>
    </source>
</evidence>
<evidence type="ECO:0000256" key="3">
    <source>
        <dbReference type="ARBA" id="ARBA00023242"/>
    </source>
</evidence>
<dbReference type="SUPFAM" id="SSF57850">
    <property type="entry name" value="RING/U-box"/>
    <property type="match status" value="2"/>
</dbReference>
<dbReference type="GO" id="GO:0005634">
    <property type="term" value="C:nucleus"/>
    <property type="evidence" value="ECO:0007669"/>
    <property type="project" value="UniProtKB-SubCell"/>
</dbReference>
<dbReference type="HOGENOM" id="CLU_053742_1_0_1"/>
<dbReference type="InParanoid" id="G4TDH5"/>
<evidence type="ECO:0000313" key="9">
    <source>
        <dbReference type="EMBL" id="CCA69352.1"/>
    </source>
</evidence>
<dbReference type="PANTHER" id="PTHR13063:SF10">
    <property type="entry name" value="NITRIC OXIDE SYNTHASE-INTERACTING PROTEIN"/>
    <property type="match status" value="1"/>
</dbReference>
<feature type="domain" description="RING-type" evidence="8">
    <location>
        <begin position="241"/>
        <end position="283"/>
    </location>
</feature>
<evidence type="ECO:0000256" key="1">
    <source>
        <dbReference type="ARBA" id="ARBA00004123"/>
    </source>
</evidence>
<dbReference type="GO" id="GO:0061630">
    <property type="term" value="F:ubiquitin protein ligase activity"/>
    <property type="evidence" value="ECO:0007669"/>
    <property type="project" value="InterPro"/>
</dbReference>